<keyword evidence="2" id="KW-1133">Transmembrane helix</keyword>
<feature type="compositionally biased region" description="Polar residues" evidence="1">
    <location>
        <begin position="342"/>
        <end position="367"/>
    </location>
</feature>
<feature type="region of interest" description="Disordered" evidence="1">
    <location>
        <begin position="186"/>
        <end position="208"/>
    </location>
</feature>
<dbReference type="Gene3D" id="3.30.70.1230">
    <property type="entry name" value="Nucleotide cyclase"/>
    <property type="match status" value="1"/>
</dbReference>
<evidence type="ECO:0000256" key="1">
    <source>
        <dbReference type="SAM" id="MobiDB-lite"/>
    </source>
</evidence>
<evidence type="ECO:0000259" key="3">
    <source>
        <dbReference type="PROSITE" id="PS50125"/>
    </source>
</evidence>
<feature type="domain" description="Guanylate cyclase" evidence="3">
    <location>
        <begin position="19"/>
        <end position="136"/>
    </location>
</feature>
<dbReference type="GO" id="GO:0009190">
    <property type="term" value="P:cyclic nucleotide biosynthetic process"/>
    <property type="evidence" value="ECO:0007669"/>
    <property type="project" value="InterPro"/>
</dbReference>
<feature type="compositionally biased region" description="Basic and acidic residues" evidence="1">
    <location>
        <begin position="368"/>
        <end position="378"/>
    </location>
</feature>
<sequence length="419" mass="46434">MIDKKSTMANRINKTSICSILFLDMIDYSKKSDEDQIEIKNHFNDLISLSLGSVAKDDRIILDTGDGVAIAYMGSPEDLMFVALTIRDGVLKGNIHSQNLLFVRFGINLGPVRIVSDINGRPNIIGDGINVAQRVMSFSEPNQILVSRSFYEITSRLTVEFSEMFAYSGVKQDKHVRDHELYSVRSHSNQDVSIGEPDAPKDERRSSDKVEANNRFSWMFAISSLLIIAAVFLTIKVNSSPSEQSINLINSANTLPTNISAKIPLPDKLIKDDLMLNKAQRKSPLDDLKSASQSKLTTKSKLTLVERGVKSKQDAIVQESVIQDKLAKKAAKKVTPIKANQEAGQQAVSRVTRASQTTNTENPNNKNVEIRPVDHPDKLVNGASEKANEKSFFKPFIDSVKQGQERKCDQGQIALGQCN</sequence>
<name>D7DM07_METV0</name>
<feature type="transmembrane region" description="Helical" evidence="2">
    <location>
        <begin position="216"/>
        <end position="235"/>
    </location>
</feature>
<feature type="compositionally biased region" description="Basic and acidic residues" evidence="1">
    <location>
        <begin position="198"/>
        <end position="208"/>
    </location>
</feature>
<dbReference type="InterPro" id="IPR001054">
    <property type="entry name" value="A/G_cyclase"/>
</dbReference>
<dbReference type="EMBL" id="CP002056">
    <property type="protein sequence ID" value="ADI30701.1"/>
    <property type="molecule type" value="Genomic_DNA"/>
</dbReference>
<keyword evidence="5" id="KW-1185">Reference proteome</keyword>
<dbReference type="HOGENOM" id="CLU_655220_0_0_4"/>
<dbReference type="RefSeq" id="WP_013149009.1">
    <property type="nucleotide sequence ID" value="NC_014207.1"/>
</dbReference>
<dbReference type="PROSITE" id="PS50125">
    <property type="entry name" value="GUANYLATE_CYCLASE_2"/>
    <property type="match status" value="1"/>
</dbReference>
<keyword evidence="2" id="KW-0472">Membrane</keyword>
<evidence type="ECO:0000313" key="4">
    <source>
        <dbReference type="EMBL" id="ADI30701.1"/>
    </source>
</evidence>
<keyword evidence="2" id="KW-0812">Transmembrane</keyword>
<dbReference type="OrthoDB" id="9801841at2"/>
<dbReference type="InterPro" id="IPR029787">
    <property type="entry name" value="Nucleotide_cyclase"/>
</dbReference>
<dbReference type="STRING" id="666681.M301_2336"/>
<protein>
    <submittedName>
        <fullName evidence="4">Putative adenylate/guanylate cyclase</fullName>
    </submittedName>
</protein>
<dbReference type="KEGG" id="meh:M301_2336"/>
<reference evidence="4 5" key="2">
    <citation type="journal article" date="2011" name="J. Bacteriol.">
        <title>Genomes of three methylotrophs from a single niche uncover genetic and metabolic divergence of Methylophilaceae.</title>
        <authorList>
            <person name="Lapidus A."/>
            <person name="Clum A."/>
            <person name="Labutti K."/>
            <person name="Kaluzhnaya M.G."/>
            <person name="Lim S."/>
            <person name="Beck D.A."/>
            <person name="Glavina Del Rio T."/>
            <person name="Nolan M."/>
            <person name="Mavromatis K."/>
            <person name="Huntemann M."/>
            <person name="Lucas S."/>
            <person name="Lidstrom M.E."/>
            <person name="Ivanova N."/>
            <person name="Chistoserdova L."/>
        </authorList>
    </citation>
    <scope>NUCLEOTIDE SEQUENCE [LARGE SCALE GENOMIC DNA]</scope>
    <source>
        <strain evidence="4 5">301</strain>
    </source>
</reference>
<dbReference type="Pfam" id="PF00211">
    <property type="entry name" value="Guanylate_cyc"/>
    <property type="match status" value="1"/>
</dbReference>
<dbReference type="AlphaFoldDB" id="D7DM07"/>
<proteinExistence type="predicted"/>
<accession>D7DM07</accession>
<organism evidence="4 5">
    <name type="scientific">Methylotenera versatilis (strain 301)</name>
    <dbReference type="NCBI Taxonomy" id="666681"/>
    <lineage>
        <taxon>Bacteria</taxon>
        <taxon>Pseudomonadati</taxon>
        <taxon>Pseudomonadota</taxon>
        <taxon>Betaproteobacteria</taxon>
        <taxon>Nitrosomonadales</taxon>
        <taxon>Methylophilaceae</taxon>
        <taxon>Methylotenera</taxon>
    </lineage>
</organism>
<dbReference type="GO" id="GO:0004016">
    <property type="term" value="F:adenylate cyclase activity"/>
    <property type="evidence" value="ECO:0007669"/>
    <property type="project" value="UniProtKB-ARBA"/>
</dbReference>
<reference evidence="5" key="1">
    <citation type="submission" date="2010-05" db="EMBL/GenBank/DDBJ databases">
        <title>Complete sequence of Methylotenera sp. 301.</title>
        <authorList>
            <person name="Lucas S."/>
            <person name="Copeland A."/>
            <person name="Lapidus A."/>
            <person name="Cheng J.-F."/>
            <person name="Bruce D."/>
            <person name="Goodwin L."/>
            <person name="Pitluck S."/>
            <person name="Clum A."/>
            <person name="Land M."/>
            <person name="Hauser L."/>
            <person name="Kyrpides N."/>
            <person name="Ivanova N."/>
            <person name="Chistoservova L."/>
            <person name="Kalyuzhnaya M."/>
            <person name="Woyke T."/>
        </authorList>
    </citation>
    <scope>NUCLEOTIDE SEQUENCE [LARGE SCALE GENOMIC DNA]</scope>
    <source>
        <strain evidence="5">301</strain>
    </source>
</reference>
<dbReference type="SUPFAM" id="SSF55073">
    <property type="entry name" value="Nucleotide cyclase"/>
    <property type="match status" value="1"/>
</dbReference>
<evidence type="ECO:0000256" key="2">
    <source>
        <dbReference type="SAM" id="Phobius"/>
    </source>
</evidence>
<gene>
    <name evidence="4" type="ordered locus">M301_2336</name>
</gene>
<dbReference type="CDD" id="cd07302">
    <property type="entry name" value="CHD"/>
    <property type="match status" value="1"/>
</dbReference>
<dbReference type="GO" id="GO:0035556">
    <property type="term" value="P:intracellular signal transduction"/>
    <property type="evidence" value="ECO:0007669"/>
    <property type="project" value="InterPro"/>
</dbReference>
<evidence type="ECO:0000313" key="5">
    <source>
        <dbReference type="Proteomes" id="UP000000383"/>
    </source>
</evidence>
<dbReference type="eggNOG" id="COG2114">
    <property type="taxonomic scope" value="Bacteria"/>
</dbReference>
<dbReference type="Proteomes" id="UP000000383">
    <property type="component" value="Chromosome"/>
</dbReference>
<feature type="region of interest" description="Disordered" evidence="1">
    <location>
        <begin position="341"/>
        <end position="386"/>
    </location>
</feature>